<comment type="caution">
    <text evidence="1">The sequence shown here is derived from an EMBL/GenBank/DDBJ whole genome shotgun (WGS) entry which is preliminary data.</text>
</comment>
<evidence type="ECO:0000313" key="1">
    <source>
        <dbReference type="EMBL" id="MBK1871169.1"/>
    </source>
</evidence>
<accession>A0ACC5REN5</accession>
<evidence type="ECO:0000313" key="2">
    <source>
        <dbReference type="Proteomes" id="UP000616151"/>
    </source>
</evidence>
<keyword evidence="2" id="KW-1185">Reference proteome</keyword>
<gene>
    <name evidence="1" type="ORF">JHL16_32685</name>
</gene>
<dbReference type="Proteomes" id="UP000616151">
    <property type="component" value="Unassembled WGS sequence"/>
</dbReference>
<organism evidence="1 2">
    <name type="scientific">Taklimakanibacter albus</name>
    <dbReference type="NCBI Taxonomy" id="2800327"/>
    <lineage>
        <taxon>Bacteria</taxon>
        <taxon>Pseudomonadati</taxon>
        <taxon>Pseudomonadota</taxon>
        <taxon>Alphaproteobacteria</taxon>
        <taxon>Hyphomicrobiales</taxon>
        <taxon>Aestuariivirgaceae</taxon>
        <taxon>Taklimakanibacter</taxon>
    </lineage>
</organism>
<name>A0ACC5REN5_9HYPH</name>
<reference evidence="1" key="1">
    <citation type="submission" date="2021-01" db="EMBL/GenBank/DDBJ databases">
        <authorList>
            <person name="Sun Q."/>
        </authorList>
    </citation>
    <scope>NUCLEOTIDE SEQUENCE</scope>
    <source>
        <strain evidence="1">YIM B02566</strain>
    </source>
</reference>
<dbReference type="EMBL" id="JAENHL010000008">
    <property type="protein sequence ID" value="MBK1871169.1"/>
    <property type="molecule type" value="Genomic_DNA"/>
</dbReference>
<protein>
    <submittedName>
        <fullName evidence="1">2-dehydro-3-deoxygalactonokinase</fullName>
    </submittedName>
</protein>
<proteinExistence type="predicted"/>
<sequence length="300" mass="31453">MIAVDWGTSNRRAWALDGAGHVLAEIGDGEGLLAVKQGGFARSFADFAAPWLAAGRSVPVLMCGMVGSKMGWAEVPYIAAPADLASLSRNLQHVAFDGGARIAIVPGVSCIHDGVPDVMRGEECQVLAVLAERKLRDACLLLPGTHSKWVQVKDGKLASFRTYMTGELYNALTSSGTLAQLMEKSAPDRDAFLSGLARARQADAGALTHALFGVRTLGLFGSLPRSGLSSYLSGLLIGTEMQDATAWSGADAVIAVGSPKLLDNYRIAAEVFGLAFEAHDNAALLPPALFMIARDAGLVT</sequence>